<gene>
    <name evidence="2" type="ORF">JQ615_22790</name>
</gene>
<dbReference type="InterPro" id="IPR036291">
    <property type="entry name" value="NAD(P)-bd_dom_sf"/>
</dbReference>
<evidence type="ECO:0000313" key="2">
    <source>
        <dbReference type="EMBL" id="MBR0798223.1"/>
    </source>
</evidence>
<dbReference type="RefSeq" id="WP_212493636.1">
    <property type="nucleotide sequence ID" value="NZ_JAFCJH010000025.1"/>
</dbReference>
<comment type="caution">
    <text evidence="2">The sequence shown here is derived from an EMBL/GenBank/DDBJ whole genome shotgun (WGS) entry which is preliminary data.</text>
</comment>
<dbReference type="SUPFAM" id="SSF51735">
    <property type="entry name" value="NAD(P)-binding Rossmann-fold domains"/>
    <property type="match status" value="1"/>
</dbReference>
<evidence type="ECO:0000259" key="1">
    <source>
        <dbReference type="Pfam" id="PF01370"/>
    </source>
</evidence>
<keyword evidence="3" id="KW-1185">Reference proteome</keyword>
<accession>A0ABS5FN71</accession>
<dbReference type="InterPro" id="IPR001509">
    <property type="entry name" value="Epimerase_deHydtase"/>
</dbReference>
<evidence type="ECO:0000313" key="3">
    <source>
        <dbReference type="Proteomes" id="UP001315278"/>
    </source>
</evidence>
<dbReference type="InterPro" id="IPR050177">
    <property type="entry name" value="Lipid_A_modif_metabolic_enz"/>
</dbReference>
<proteinExistence type="predicted"/>
<sequence>MKNSKPLVLVTGASGFVGRHIVPLLKQEGWDVRSAVRRRSGEGDEVVINSLGPTTNWSTALADVDAVVHLAARVHHQREEQAVKTYHDVNIAGTLHLARSAVSNGVSRFIFVSTVLVHGRSNDGHVPFRENDVLTPRGLYGMSKAAAEAGLRNIAEDCAMCVTVIRPPLVYGSGAKGNFAMLVRALKQGVPLPFAGINNHRAFLAVQNLASFILQRLQKADKNFDVFLVADEEQVSTSEFIERLAEAAGIRSRQFRVPAPILSALLRMSGRQEMRDSLMGSLVLDVSKAAATGWQPPVSLDCGLRLALDDSKM</sequence>
<dbReference type="Pfam" id="PF01370">
    <property type="entry name" value="Epimerase"/>
    <property type="match status" value="1"/>
</dbReference>
<dbReference type="EMBL" id="JAFCJH010000025">
    <property type="protein sequence ID" value="MBR0798223.1"/>
    <property type="molecule type" value="Genomic_DNA"/>
</dbReference>
<organism evidence="2 3">
    <name type="scientific">Bradyrhizobium jicamae</name>
    <dbReference type="NCBI Taxonomy" id="280332"/>
    <lineage>
        <taxon>Bacteria</taxon>
        <taxon>Pseudomonadati</taxon>
        <taxon>Pseudomonadota</taxon>
        <taxon>Alphaproteobacteria</taxon>
        <taxon>Hyphomicrobiales</taxon>
        <taxon>Nitrobacteraceae</taxon>
        <taxon>Bradyrhizobium</taxon>
    </lineage>
</organism>
<feature type="domain" description="NAD-dependent epimerase/dehydratase" evidence="1">
    <location>
        <begin position="8"/>
        <end position="223"/>
    </location>
</feature>
<reference evidence="3" key="1">
    <citation type="journal article" date="2021" name="ISME J.">
        <title>Evolutionary origin and ecological implication of a unique nif island in free-living Bradyrhizobium lineages.</title>
        <authorList>
            <person name="Tao J."/>
        </authorList>
    </citation>
    <scope>NUCLEOTIDE SEQUENCE [LARGE SCALE GENOMIC DNA]</scope>
    <source>
        <strain evidence="3">SZCCT0434</strain>
    </source>
</reference>
<dbReference type="Proteomes" id="UP001315278">
    <property type="component" value="Unassembled WGS sequence"/>
</dbReference>
<protein>
    <submittedName>
        <fullName evidence="2">NAD-dependent epimerase/dehydratase family protein</fullName>
    </submittedName>
</protein>
<dbReference type="PANTHER" id="PTHR43245:SF58">
    <property type="entry name" value="BLL5923 PROTEIN"/>
    <property type="match status" value="1"/>
</dbReference>
<name>A0ABS5FN71_9BRAD</name>
<dbReference type="PANTHER" id="PTHR43245">
    <property type="entry name" value="BIFUNCTIONAL POLYMYXIN RESISTANCE PROTEIN ARNA"/>
    <property type="match status" value="1"/>
</dbReference>
<dbReference type="Gene3D" id="3.40.50.720">
    <property type="entry name" value="NAD(P)-binding Rossmann-like Domain"/>
    <property type="match status" value="1"/>
</dbReference>